<evidence type="ECO:0000313" key="11">
    <source>
        <dbReference type="EnsemblMetazoa" id="G12977.4:cds"/>
    </source>
</evidence>
<dbReference type="OrthoDB" id="2192830at2759"/>
<protein>
    <recommendedName>
        <fullName evidence="10">Protein ARV</fullName>
    </recommendedName>
</protein>
<comment type="similarity">
    <text evidence="2 10">Belongs to the ARV1 family.</text>
</comment>
<dbReference type="EnsemblMetazoa" id="G12977.4">
    <property type="protein sequence ID" value="G12977.4:cds"/>
    <property type="gene ID" value="G12977"/>
</dbReference>
<sequence>MKKRNVAVSGNEKNFPETKEPCHFRCINCGRGASDLFKDYNNGIIKMKHCEECRDIIDKYIEYDPVVISLDILLLNRKALRHVLFNSQIKGYWKYVILLLVCDSFVKMTLQRAKGEITPVNPTYIIYSAMEFGLYKNFLLAAVELTSLILFISFLVLMLSMMPTVSSDRRTGVNKHKQSWRDMTDVMRAVILSNFGKFLVILAVLWGTQNSDIIFISSKPTYVLPMYRHLESACLVEVFGL</sequence>
<organism evidence="11 12">
    <name type="scientific">Magallana gigas</name>
    <name type="common">Pacific oyster</name>
    <name type="synonym">Crassostrea gigas</name>
    <dbReference type="NCBI Taxonomy" id="29159"/>
    <lineage>
        <taxon>Eukaryota</taxon>
        <taxon>Metazoa</taxon>
        <taxon>Spiralia</taxon>
        <taxon>Lophotrochozoa</taxon>
        <taxon>Mollusca</taxon>
        <taxon>Bivalvia</taxon>
        <taxon>Autobranchia</taxon>
        <taxon>Pteriomorphia</taxon>
        <taxon>Ostreida</taxon>
        <taxon>Ostreoidea</taxon>
        <taxon>Ostreidae</taxon>
        <taxon>Magallana</taxon>
    </lineage>
</organism>
<evidence type="ECO:0000256" key="5">
    <source>
        <dbReference type="ARBA" id="ARBA00022824"/>
    </source>
</evidence>
<evidence type="ECO:0000256" key="8">
    <source>
        <dbReference type="ARBA" id="ARBA00023098"/>
    </source>
</evidence>
<evidence type="ECO:0000313" key="12">
    <source>
        <dbReference type="Proteomes" id="UP000005408"/>
    </source>
</evidence>
<evidence type="ECO:0000256" key="6">
    <source>
        <dbReference type="ARBA" id="ARBA00022989"/>
    </source>
</evidence>
<dbReference type="AlphaFoldDB" id="A0A8W8I7K8"/>
<dbReference type="GO" id="GO:0097036">
    <property type="term" value="P:regulation of plasma membrane sterol distribution"/>
    <property type="evidence" value="ECO:0007669"/>
    <property type="project" value="UniProtKB-UniRule"/>
</dbReference>
<keyword evidence="5 10" id="KW-0256">Endoplasmic reticulum</keyword>
<dbReference type="PANTHER" id="PTHR14467">
    <property type="entry name" value="ARV1"/>
    <property type="match status" value="1"/>
</dbReference>
<dbReference type="GO" id="GO:0005789">
    <property type="term" value="C:endoplasmic reticulum membrane"/>
    <property type="evidence" value="ECO:0007669"/>
    <property type="project" value="UniProtKB-SubCell"/>
</dbReference>
<proteinExistence type="inferred from homology"/>
<dbReference type="PANTHER" id="PTHR14467:SF0">
    <property type="entry name" value="PROTEIN ARV1"/>
    <property type="match status" value="1"/>
</dbReference>
<dbReference type="OMA" id="CHFRCIN"/>
<evidence type="ECO:0000256" key="7">
    <source>
        <dbReference type="ARBA" id="ARBA00023055"/>
    </source>
</evidence>
<comment type="function">
    <text evidence="10">Mediator of sterol homeostasis involved in sterol uptake, trafficking and distribution into membranes.</text>
</comment>
<dbReference type="Pfam" id="PF04161">
    <property type="entry name" value="Arv1"/>
    <property type="match status" value="1"/>
</dbReference>
<evidence type="ECO:0000256" key="2">
    <source>
        <dbReference type="ARBA" id="ARBA00009187"/>
    </source>
</evidence>
<keyword evidence="9 10" id="KW-0472">Membrane</keyword>
<keyword evidence="7 10" id="KW-0445">Lipid transport</keyword>
<keyword evidence="3 10" id="KW-0813">Transport</keyword>
<dbReference type="GO" id="GO:0006665">
    <property type="term" value="P:sphingolipid metabolic process"/>
    <property type="evidence" value="ECO:0007669"/>
    <property type="project" value="TreeGrafter"/>
</dbReference>
<keyword evidence="6 10" id="KW-1133">Transmembrane helix</keyword>
<dbReference type="InterPro" id="IPR007290">
    <property type="entry name" value="Arv1"/>
</dbReference>
<dbReference type="GO" id="GO:0032366">
    <property type="term" value="P:intracellular sterol transport"/>
    <property type="evidence" value="ECO:0007669"/>
    <property type="project" value="UniProtKB-UniRule"/>
</dbReference>
<keyword evidence="4 10" id="KW-0812">Transmembrane</keyword>
<dbReference type="Proteomes" id="UP000005408">
    <property type="component" value="Unassembled WGS sequence"/>
</dbReference>
<feature type="transmembrane region" description="Helical" evidence="10">
    <location>
        <begin position="138"/>
        <end position="165"/>
    </location>
</feature>
<keyword evidence="8 10" id="KW-0443">Lipid metabolism</keyword>
<accession>A0A8W8I7K8</accession>
<evidence type="ECO:0000256" key="1">
    <source>
        <dbReference type="ARBA" id="ARBA00004477"/>
    </source>
</evidence>
<keyword evidence="12" id="KW-1185">Reference proteome</keyword>
<dbReference type="GO" id="GO:0005794">
    <property type="term" value="C:Golgi apparatus"/>
    <property type="evidence" value="ECO:0007669"/>
    <property type="project" value="TreeGrafter"/>
</dbReference>
<name>A0A8W8I7K8_MAGGI</name>
<dbReference type="GO" id="GO:0016125">
    <property type="term" value="P:sterol metabolic process"/>
    <property type="evidence" value="ECO:0007669"/>
    <property type="project" value="UniProtKB-UniRule"/>
</dbReference>
<reference evidence="11" key="1">
    <citation type="submission" date="2022-08" db="UniProtKB">
        <authorList>
            <consortium name="EnsemblMetazoa"/>
        </authorList>
    </citation>
    <scope>IDENTIFICATION</scope>
    <source>
        <strain evidence="11">05x7-T-G4-1.051#20</strain>
    </source>
</reference>
<comment type="subcellular location">
    <subcellularLocation>
        <location evidence="1 10">Endoplasmic reticulum membrane</location>
        <topology evidence="1 10">Multi-pass membrane protein</topology>
    </subcellularLocation>
</comment>
<evidence type="ECO:0000256" key="3">
    <source>
        <dbReference type="ARBA" id="ARBA00022448"/>
    </source>
</evidence>
<comment type="caution">
    <text evidence="10">Lacks conserved residue(s) required for the propagation of feature annotation.</text>
</comment>
<evidence type="ECO:0000256" key="9">
    <source>
        <dbReference type="ARBA" id="ARBA00023136"/>
    </source>
</evidence>
<dbReference type="GO" id="GO:0032541">
    <property type="term" value="C:cortical endoplasmic reticulum"/>
    <property type="evidence" value="ECO:0007669"/>
    <property type="project" value="TreeGrafter"/>
</dbReference>
<feature type="transmembrane region" description="Helical" evidence="10">
    <location>
        <begin position="186"/>
        <end position="207"/>
    </location>
</feature>
<evidence type="ECO:0000256" key="10">
    <source>
        <dbReference type="RuleBase" id="RU368065"/>
    </source>
</evidence>
<evidence type="ECO:0000256" key="4">
    <source>
        <dbReference type="ARBA" id="ARBA00022692"/>
    </source>
</evidence>